<organism evidence="1 2">
    <name type="scientific">Zosterops borbonicus</name>
    <dbReference type="NCBI Taxonomy" id="364589"/>
    <lineage>
        <taxon>Eukaryota</taxon>
        <taxon>Metazoa</taxon>
        <taxon>Chordata</taxon>
        <taxon>Craniata</taxon>
        <taxon>Vertebrata</taxon>
        <taxon>Euteleostomi</taxon>
        <taxon>Archelosauria</taxon>
        <taxon>Archosauria</taxon>
        <taxon>Dinosauria</taxon>
        <taxon>Saurischia</taxon>
        <taxon>Theropoda</taxon>
        <taxon>Coelurosauria</taxon>
        <taxon>Aves</taxon>
        <taxon>Neognathae</taxon>
        <taxon>Neoaves</taxon>
        <taxon>Telluraves</taxon>
        <taxon>Australaves</taxon>
        <taxon>Passeriformes</taxon>
        <taxon>Sylvioidea</taxon>
        <taxon>Zosteropidae</taxon>
        <taxon>Zosterops</taxon>
    </lineage>
</organism>
<dbReference type="EMBL" id="SWJQ01003099">
    <property type="protein sequence ID" value="TRZ05978.1"/>
    <property type="molecule type" value="Genomic_DNA"/>
</dbReference>
<gene>
    <name evidence="1" type="ORF">HGM15179_021129</name>
</gene>
<dbReference type="PANTHER" id="PTHR48195:SF1">
    <property type="entry name" value="RIKEN CDNA 2410002F23 GENE"/>
    <property type="match status" value="1"/>
</dbReference>
<dbReference type="OrthoDB" id="9906618at2759"/>
<dbReference type="InterPro" id="IPR053270">
    <property type="entry name" value="Fv1_restriction_factor"/>
</dbReference>
<comment type="caution">
    <text evidence="1">The sequence shown here is derived from an EMBL/GenBank/DDBJ whole genome shotgun (WGS) entry which is preliminary data.</text>
</comment>
<keyword evidence="2" id="KW-1185">Reference proteome</keyword>
<sequence>MFDSLCYVSVEGKKIHIVNDEEEAGPSHPAEEPENITRSLSLGKLVELRREFTCQANESLLTWLLQIRNAMANDTVLDGSEARQLGSLSWGVVIDQGFGKRQEPLSLWQRLLSSVRERHLCKEDLHVQQGQWNMMEQGIRCLRELAVSEIVFSQDKGFPKSPDGVQYASQMRLKFAQLGSEIYSCYLARLQWREGEDKVGALVSKLSIYEDTIATPLRAHVSTVETKLAERVWSLEEKIEEGYQKLREELKEGIFHISPGQTRVSAIRSRHPPA</sequence>
<dbReference type="AlphaFoldDB" id="A0A8K1FTI5"/>
<evidence type="ECO:0000313" key="2">
    <source>
        <dbReference type="Proteomes" id="UP000796761"/>
    </source>
</evidence>
<dbReference type="PANTHER" id="PTHR48195">
    <property type="entry name" value="FRIEND VIRUS SUSCEPTIBILITY PROTEIN 1"/>
    <property type="match status" value="1"/>
</dbReference>
<proteinExistence type="predicted"/>
<evidence type="ECO:0000313" key="1">
    <source>
        <dbReference type="EMBL" id="TRZ05978.1"/>
    </source>
</evidence>
<dbReference type="GO" id="GO:0009615">
    <property type="term" value="P:response to virus"/>
    <property type="evidence" value="ECO:0007669"/>
    <property type="project" value="TreeGrafter"/>
</dbReference>
<reference evidence="1" key="1">
    <citation type="submission" date="2019-04" db="EMBL/GenBank/DDBJ databases">
        <title>Genome assembly of Zosterops borbonicus 15179.</title>
        <authorList>
            <person name="Leroy T."/>
            <person name="Anselmetti Y."/>
            <person name="Tilak M.-K."/>
            <person name="Nabholz B."/>
        </authorList>
    </citation>
    <scope>NUCLEOTIDE SEQUENCE</scope>
    <source>
        <strain evidence="1">HGM_15179</strain>
        <tissue evidence="1">Muscle</tissue>
    </source>
</reference>
<name>A0A8K1FTI5_9PASS</name>
<dbReference type="GO" id="GO:0005794">
    <property type="term" value="C:Golgi apparatus"/>
    <property type="evidence" value="ECO:0007669"/>
    <property type="project" value="TreeGrafter"/>
</dbReference>
<dbReference type="Proteomes" id="UP000796761">
    <property type="component" value="Unassembled WGS sequence"/>
</dbReference>
<accession>A0A8K1FTI5</accession>
<protein>
    <submittedName>
        <fullName evidence="1">Uncharacterized protein</fullName>
    </submittedName>
</protein>